<evidence type="ECO:0000313" key="2">
    <source>
        <dbReference type="Proteomes" id="UP000219564"/>
    </source>
</evidence>
<organism evidence="1 2">
    <name type="scientific">Pseudomonas lundensis</name>
    <dbReference type="NCBI Taxonomy" id="86185"/>
    <lineage>
        <taxon>Bacteria</taxon>
        <taxon>Pseudomonadati</taxon>
        <taxon>Pseudomonadota</taxon>
        <taxon>Gammaproteobacteria</taxon>
        <taxon>Pseudomonadales</taxon>
        <taxon>Pseudomonadaceae</taxon>
        <taxon>Pseudomonas</taxon>
    </lineage>
</organism>
<sequence>MPGQLPAFLMIAGPMAARDDDPVCNKTALMAKLWHFPVFS</sequence>
<gene>
    <name evidence="1" type="ORF">PLUA15_290008</name>
</gene>
<dbReference type="EMBL" id="OBKZ01000022">
    <property type="protein sequence ID" value="SOB53121.1"/>
    <property type="molecule type" value="Genomic_DNA"/>
</dbReference>
<name>A0AAX2HC12_9PSED</name>
<proteinExistence type="predicted"/>
<dbReference type="AlphaFoldDB" id="A0AAX2HC12"/>
<comment type="caution">
    <text evidence="1">The sequence shown here is derived from an EMBL/GenBank/DDBJ whole genome shotgun (WGS) entry which is preliminary data.</text>
</comment>
<reference evidence="1 2" key="1">
    <citation type="submission" date="2017-08" db="EMBL/GenBank/DDBJ databases">
        <authorList>
            <person name="Chaillou S."/>
        </authorList>
    </citation>
    <scope>NUCLEOTIDE SEQUENCE [LARGE SCALE GENOMIC DNA]</scope>
    <source>
        <strain evidence="1 2">MFPA15A1205</strain>
    </source>
</reference>
<evidence type="ECO:0000313" key="1">
    <source>
        <dbReference type="EMBL" id="SOB53121.1"/>
    </source>
</evidence>
<dbReference type="Proteomes" id="UP000219564">
    <property type="component" value="Unassembled WGS sequence"/>
</dbReference>
<accession>A0AAX2HC12</accession>
<protein>
    <submittedName>
        <fullName evidence="1">Uncharacterized protein</fullName>
    </submittedName>
</protein>